<organism evidence="1 2">
    <name type="scientific">Choristoneura rosaceana entomopoxvirus 'L'</name>
    <dbReference type="NCBI Taxonomy" id="1293539"/>
    <lineage>
        <taxon>Viruses</taxon>
        <taxon>Varidnaviria</taxon>
        <taxon>Bamfordvirae</taxon>
        <taxon>Nucleocytoviricota</taxon>
        <taxon>Pokkesviricetes</taxon>
        <taxon>Chitovirales</taxon>
        <taxon>Poxviridae</taxon>
        <taxon>Entomopoxvirinae</taxon>
        <taxon>Betaentomopoxvirus</taxon>
        <taxon>Betaentomopoxvirus crosaceana</taxon>
        <taxon>Choristoneura rosaceana entomopoxvirus</taxon>
    </lineage>
</organism>
<dbReference type="EMBL" id="HF679133">
    <property type="protein sequence ID" value="CCU56135.1"/>
    <property type="molecule type" value="Genomic_DNA"/>
</dbReference>
<proteinExistence type="predicted"/>
<accession>A0ABM9QKT1</accession>
<dbReference type="GeneID" id="15613558"/>
<protein>
    <recommendedName>
        <fullName evidence="3">N1R/p28-like protein</fullName>
    </recommendedName>
</protein>
<reference evidence="1" key="1">
    <citation type="journal article" date="2013" name="J. Virol.">
        <title>New Insights into the Evolution of Entomopoxvirinae from the Complete Genome Sequences of Four Entomopoxviruses Infecting Adoxophyes honmai, Choristoneura biennis, Choristoneura rosaceana, and Mythimna separata.</title>
        <authorList>
            <person name="Theze J."/>
            <person name="Takatsuka J."/>
            <person name="Li Z."/>
            <person name="Gallais J."/>
            <person name="Doucet D."/>
            <person name="Arif B."/>
            <person name="Nakai M."/>
            <person name="Herniou E.A."/>
        </authorList>
    </citation>
    <scope>NUCLEOTIDE SEQUENCE</scope>
</reference>
<sequence length="75" mass="9021">MDKYVNIYNYIIKNIVKNDVYNDIYDMLSVDDNYYSEYANCDLAIIQNLTEYIETKDYIFLENIENICKNIIGIR</sequence>
<evidence type="ECO:0000313" key="1">
    <source>
        <dbReference type="EMBL" id="CCU56135.1"/>
    </source>
</evidence>
<keyword evidence="2" id="KW-1185">Reference proteome</keyword>
<dbReference type="RefSeq" id="YP_008004637.1">
    <property type="nucleotide sequence ID" value="NC_021249.1"/>
</dbReference>
<evidence type="ECO:0008006" key="3">
    <source>
        <dbReference type="Google" id="ProtNLM"/>
    </source>
</evidence>
<gene>
    <name evidence="1" type="ORF">CHREV_233</name>
</gene>
<name>A0ABM9QKT1_9POXV</name>
<dbReference type="Proteomes" id="UP000792374">
    <property type="component" value="Genome"/>
</dbReference>
<evidence type="ECO:0000313" key="2">
    <source>
        <dbReference type="Proteomes" id="UP000792374"/>
    </source>
</evidence>